<keyword evidence="7" id="KW-0829">Tyrosine-protein kinase</keyword>
<dbReference type="RefSeq" id="WP_215232683.1">
    <property type="nucleotide sequence ID" value="NZ_CAJRAU010000002.1"/>
</dbReference>
<name>A0ABN7RAM5_9BACT</name>
<evidence type="ECO:0000313" key="13">
    <source>
        <dbReference type="Proteomes" id="UP000679725"/>
    </source>
</evidence>
<evidence type="ECO:0000256" key="5">
    <source>
        <dbReference type="ARBA" id="ARBA00022777"/>
    </source>
</evidence>
<dbReference type="InterPro" id="IPR005702">
    <property type="entry name" value="Wzc-like_C"/>
</dbReference>
<comment type="caution">
    <text evidence="12">The sequence shown here is derived from an EMBL/GenBank/DDBJ whole genome shotgun (WGS) entry which is preliminary data.</text>
</comment>
<dbReference type="EC" id="2.7.10.2" evidence="2"/>
<keyword evidence="13" id="KW-1185">Reference proteome</keyword>
<organism evidence="12 13">
    <name type="scientific">Dyadobacter linearis</name>
    <dbReference type="NCBI Taxonomy" id="2823330"/>
    <lineage>
        <taxon>Bacteria</taxon>
        <taxon>Pseudomonadati</taxon>
        <taxon>Bacteroidota</taxon>
        <taxon>Cytophagia</taxon>
        <taxon>Cytophagales</taxon>
        <taxon>Spirosomataceae</taxon>
        <taxon>Dyadobacter</taxon>
    </lineage>
</organism>
<dbReference type="PANTHER" id="PTHR32309">
    <property type="entry name" value="TYROSINE-PROTEIN KINASE"/>
    <property type="match status" value="1"/>
</dbReference>
<dbReference type="CDD" id="cd05387">
    <property type="entry name" value="BY-kinase"/>
    <property type="match status" value="1"/>
</dbReference>
<keyword evidence="6" id="KW-0067">ATP-binding</keyword>
<dbReference type="Proteomes" id="UP000679725">
    <property type="component" value="Unassembled WGS sequence"/>
</dbReference>
<keyword evidence="10" id="KW-0472">Membrane</keyword>
<evidence type="ECO:0000259" key="11">
    <source>
        <dbReference type="Pfam" id="PF13614"/>
    </source>
</evidence>
<keyword evidence="3 12" id="KW-0808">Transferase</keyword>
<sequence>MNIQQAQITAFAFSDPKNKNGKGSSSIQRYLYHWPLFVIGMAITGTLFFFYLKTDKPVYEVKASLLIQDEKKTPNQQAPLQEINLLNSTRIIENEFEVLKSKQLIGQVISDLQLAVQYRKKDSFGYTDLYKDSPVKLTVPGGPDAAKYGKFNIVINSPNTFIIKYPNDREQEVAFNSEVKDEYGTWKLEAVKDLTSYINSEIEIANLDPDFLAIDYQKRIDVTLSNKLSTTIVLSLHDQVPQRGKDVLNTLINNYNQVRTVSKNQEIKNTIDFLDQRLNSLRVELNDAERGIETFKSSRGLTDMTSDSKISLENMQANDARLNDVNIKLSVISGVEKYIRSAQGPDKVPTTLGIDDPALSSQIEKLALLQLQREKLLATTPETNPDFEPINRQILTTKTAIKENVENIRTSLVNTRDKLQTYNRKFESSIKNIPTQERQYVNIKRQQSIKESLYNYLLQKREEVSIRYASSLEEDRVVDRAYAGAPSGTMKSLAAALALIFGFGLPFGIVYMRIHFTSKIEDVSEITDAVKIPVIGELLLETGKKKVPANSNWTTAISEQIRAIRIRLQHIYSDKRKGRVILITSSVAGEGKSFLSSNLALATAFAGRKTVLVELDLRKPKILKNFKMDSSLPGVSDYLAGETSVDKIIQNSNADAYLDIIGSGTALPNPSQILENGELQQLIQDLANVYDDIIIDSPPVHLISDALLFAKMADLTLYVMRQGVTSKSELAFIKDLQSQNHLPNLNIVFNGVQSRKYGYGYSYDMNYYDQKPGILSPVFSNFADRF</sequence>
<evidence type="ECO:0000256" key="3">
    <source>
        <dbReference type="ARBA" id="ARBA00022679"/>
    </source>
</evidence>
<dbReference type="Pfam" id="PF13614">
    <property type="entry name" value="AAA_31"/>
    <property type="match status" value="1"/>
</dbReference>
<dbReference type="Gene3D" id="3.40.50.300">
    <property type="entry name" value="P-loop containing nucleotide triphosphate hydrolases"/>
    <property type="match status" value="1"/>
</dbReference>
<keyword evidence="10" id="KW-0812">Transmembrane</keyword>
<evidence type="ECO:0000256" key="7">
    <source>
        <dbReference type="ARBA" id="ARBA00023137"/>
    </source>
</evidence>
<evidence type="ECO:0000256" key="4">
    <source>
        <dbReference type="ARBA" id="ARBA00022741"/>
    </source>
</evidence>
<reference evidence="12 13" key="1">
    <citation type="submission" date="2021-04" db="EMBL/GenBank/DDBJ databases">
        <authorList>
            <person name="Rodrigo-Torres L."/>
            <person name="Arahal R. D."/>
            <person name="Lucena T."/>
        </authorList>
    </citation>
    <scope>NUCLEOTIDE SEQUENCE [LARGE SCALE GENOMIC DNA]</scope>
    <source>
        <strain evidence="12 13">CECT 9623</strain>
    </source>
</reference>
<dbReference type="EMBL" id="CAJRAU010000002">
    <property type="protein sequence ID" value="CAG5068538.1"/>
    <property type="molecule type" value="Genomic_DNA"/>
</dbReference>
<keyword evidence="5 12" id="KW-0418">Kinase</keyword>
<keyword evidence="10" id="KW-1133">Transmembrane helix</keyword>
<proteinExistence type="inferred from homology"/>
<feature type="transmembrane region" description="Helical" evidence="10">
    <location>
        <begin position="32"/>
        <end position="52"/>
    </location>
</feature>
<evidence type="ECO:0000256" key="10">
    <source>
        <dbReference type="SAM" id="Phobius"/>
    </source>
</evidence>
<dbReference type="InterPro" id="IPR025669">
    <property type="entry name" value="AAA_dom"/>
</dbReference>
<comment type="catalytic activity">
    <reaction evidence="8">
        <text>L-tyrosyl-[protein] + ATP = O-phospho-L-tyrosyl-[protein] + ADP + H(+)</text>
        <dbReference type="Rhea" id="RHEA:10596"/>
        <dbReference type="Rhea" id="RHEA-COMP:10136"/>
        <dbReference type="Rhea" id="RHEA-COMP:20101"/>
        <dbReference type="ChEBI" id="CHEBI:15378"/>
        <dbReference type="ChEBI" id="CHEBI:30616"/>
        <dbReference type="ChEBI" id="CHEBI:46858"/>
        <dbReference type="ChEBI" id="CHEBI:61978"/>
        <dbReference type="ChEBI" id="CHEBI:456216"/>
        <dbReference type="EC" id="2.7.10.2"/>
    </reaction>
</comment>
<dbReference type="GO" id="GO:0016301">
    <property type="term" value="F:kinase activity"/>
    <property type="evidence" value="ECO:0007669"/>
    <property type="project" value="UniProtKB-KW"/>
</dbReference>
<dbReference type="NCBIfam" id="TIGR01007">
    <property type="entry name" value="eps_fam"/>
    <property type="match status" value="1"/>
</dbReference>
<keyword evidence="9" id="KW-0175">Coiled coil</keyword>
<dbReference type="InterPro" id="IPR050445">
    <property type="entry name" value="Bact_polysacc_biosynth/exp"/>
</dbReference>
<feature type="coiled-coil region" evidence="9">
    <location>
        <begin position="264"/>
        <end position="291"/>
    </location>
</feature>
<evidence type="ECO:0000256" key="8">
    <source>
        <dbReference type="ARBA" id="ARBA00051245"/>
    </source>
</evidence>
<dbReference type="SUPFAM" id="SSF52540">
    <property type="entry name" value="P-loop containing nucleoside triphosphate hydrolases"/>
    <property type="match status" value="1"/>
</dbReference>
<evidence type="ECO:0000256" key="9">
    <source>
        <dbReference type="SAM" id="Coils"/>
    </source>
</evidence>
<accession>A0ABN7RAM5</accession>
<gene>
    <name evidence="12" type="primary">etk</name>
    <name evidence="12" type="ORF">DYBT9623_01269</name>
</gene>
<evidence type="ECO:0000256" key="6">
    <source>
        <dbReference type="ARBA" id="ARBA00022840"/>
    </source>
</evidence>
<evidence type="ECO:0000256" key="2">
    <source>
        <dbReference type="ARBA" id="ARBA00011903"/>
    </source>
</evidence>
<protein>
    <recommendedName>
        <fullName evidence="2">non-specific protein-tyrosine kinase</fullName>
        <ecNumber evidence="2">2.7.10.2</ecNumber>
    </recommendedName>
</protein>
<feature type="domain" description="AAA" evidence="11">
    <location>
        <begin position="579"/>
        <end position="700"/>
    </location>
</feature>
<dbReference type="InterPro" id="IPR027417">
    <property type="entry name" value="P-loop_NTPase"/>
</dbReference>
<dbReference type="PANTHER" id="PTHR32309:SF13">
    <property type="entry name" value="FERRIC ENTEROBACTIN TRANSPORT PROTEIN FEPE"/>
    <property type="match status" value="1"/>
</dbReference>
<keyword evidence="4" id="KW-0547">Nucleotide-binding</keyword>
<evidence type="ECO:0000313" key="12">
    <source>
        <dbReference type="EMBL" id="CAG5068538.1"/>
    </source>
</evidence>
<comment type="similarity">
    <text evidence="1">Belongs to the CpsD/CapB family.</text>
</comment>
<evidence type="ECO:0000256" key="1">
    <source>
        <dbReference type="ARBA" id="ARBA00007316"/>
    </source>
</evidence>